<dbReference type="RefSeq" id="WP_094506857.1">
    <property type="nucleotide sequence ID" value="NZ_JBHEEK010000004.1"/>
</dbReference>
<sequence length="55" mass="6088">MPKDDPLPRQDKLIDQYRAIGPAMLIAALMSKKKRDGQARNDNANQSILAVKKPG</sequence>
<dbReference type="EMBL" id="NNRJ01000019">
    <property type="protein sequence ID" value="OYR18723.1"/>
    <property type="molecule type" value="Genomic_DNA"/>
</dbReference>
<feature type="region of interest" description="Disordered" evidence="1">
    <location>
        <begin position="33"/>
        <end position="55"/>
    </location>
</feature>
<evidence type="ECO:0000313" key="2">
    <source>
        <dbReference type="EMBL" id="OYR18723.1"/>
    </source>
</evidence>
<gene>
    <name evidence="2" type="ORF">CEV31_2057</name>
</gene>
<organism evidence="2 3">
    <name type="scientific">Brucella thiophenivorans</name>
    <dbReference type="NCBI Taxonomy" id="571255"/>
    <lineage>
        <taxon>Bacteria</taxon>
        <taxon>Pseudomonadati</taxon>
        <taxon>Pseudomonadota</taxon>
        <taxon>Alphaproteobacteria</taxon>
        <taxon>Hyphomicrobiales</taxon>
        <taxon>Brucellaceae</taxon>
        <taxon>Brucella/Ochrobactrum group</taxon>
        <taxon>Brucella</taxon>
    </lineage>
</organism>
<dbReference type="Proteomes" id="UP000215590">
    <property type="component" value="Unassembled WGS sequence"/>
</dbReference>
<reference evidence="2 3" key="1">
    <citation type="submission" date="2017-07" db="EMBL/GenBank/DDBJ databases">
        <title>Phylogenetic study on the rhizospheric bacterium Ochrobactrum sp. A44.</title>
        <authorList>
            <person name="Krzyzanowska D.M."/>
            <person name="Ossowicki A."/>
            <person name="Rajewska M."/>
            <person name="Maciag T."/>
            <person name="Kaczynski Z."/>
            <person name="Czerwicka M."/>
            <person name="Jafra S."/>
        </authorList>
    </citation>
    <scope>NUCLEOTIDE SEQUENCE [LARGE SCALE GENOMIC DNA]</scope>
    <source>
        <strain evidence="2 3">DSM 7216</strain>
    </source>
</reference>
<keyword evidence="3" id="KW-1185">Reference proteome</keyword>
<evidence type="ECO:0000256" key="1">
    <source>
        <dbReference type="SAM" id="MobiDB-lite"/>
    </source>
</evidence>
<name>A0A256FV78_9HYPH</name>
<accession>A0A256FV78</accession>
<proteinExistence type="predicted"/>
<protein>
    <submittedName>
        <fullName evidence="2">Uncharacterized protein</fullName>
    </submittedName>
</protein>
<comment type="caution">
    <text evidence="2">The sequence shown here is derived from an EMBL/GenBank/DDBJ whole genome shotgun (WGS) entry which is preliminary data.</text>
</comment>
<evidence type="ECO:0000313" key="3">
    <source>
        <dbReference type="Proteomes" id="UP000215590"/>
    </source>
</evidence>
<dbReference type="AlphaFoldDB" id="A0A256FV78"/>